<evidence type="ECO:0000256" key="12">
    <source>
        <dbReference type="ARBA" id="ARBA00023004"/>
    </source>
</evidence>
<dbReference type="GO" id="GO:0042597">
    <property type="term" value="C:periplasmic space"/>
    <property type="evidence" value="ECO:0007669"/>
    <property type="project" value="UniProtKB-SubCell"/>
</dbReference>
<evidence type="ECO:0000313" key="17">
    <source>
        <dbReference type="EMBL" id="SEG80747.1"/>
    </source>
</evidence>
<evidence type="ECO:0000256" key="5">
    <source>
        <dbReference type="ARBA" id="ARBA00013773"/>
    </source>
</evidence>
<feature type="non-terminal residue" evidence="16">
    <location>
        <position position="128"/>
    </location>
</feature>
<comment type="similarity">
    <text evidence="3">Belongs to the NapB family.</text>
</comment>
<gene>
    <name evidence="16" type="ORF">SAMN04488115_1061</name>
    <name evidence="17" type="ORF">SAMN04488115_1171</name>
</gene>
<keyword evidence="11" id="KW-0249">Electron transport</keyword>
<dbReference type="GO" id="GO:0009061">
    <property type="term" value="P:anaerobic respiration"/>
    <property type="evidence" value="ECO:0007669"/>
    <property type="project" value="InterPro"/>
</dbReference>
<dbReference type="PANTHER" id="PTHR38604:SF1">
    <property type="entry name" value="PERIPLASMIC NITRATE REDUCTASE, ELECTRON TRANSFER SUBUNIT"/>
    <property type="match status" value="1"/>
</dbReference>
<accession>A0A1H6ALW7</accession>
<reference evidence="16 18" key="1">
    <citation type="submission" date="2016-10" db="EMBL/GenBank/DDBJ databases">
        <authorList>
            <person name="de Groot N.N."/>
        </authorList>
    </citation>
    <scope>NUCLEOTIDE SEQUENCE [LARGE SCALE GENOMIC DNA]</scope>
    <source>
        <strain evidence="16 18">DSM 26656</strain>
    </source>
</reference>
<evidence type="ECO:0000256" key="8">
    <source>
        <dbReference type="ARBA" id="ARBA00022723"/>
    </source>
</evidence>
<dbReference type="PANTHER" id="PTHR38604">
    <property type="entry name" value="PERIPLASMIC NITRATE REDUCTASE, ELECTRON TRANSFER SUBUNIT"/>
    <property type="match status" value="1"/>
</dbReference>
<dbReference type="GO" id="GO:0046872">
    <property type="term" value="F:metal ion binding"/>
    <property type="evidence" value="ECO:0007669"/>
    <property type="project" value="UniProtKB-KW"/>
</dbReference>
<keyword evidence="8 15" id="KW-0479">Metal-binding</keyword>
<feature type="binding site" description="axial binding residue" evidence="15">
    <location>
        <position position="108"/>
    </location>
    <ligand>
        <name>heme c</name>
        <dbReference type="ChEBI" id="CHEBI:61717"/>
        <label>2</label>
    </ligand>
    <ligandPart>
        <name>Fe</name>
        <dbReference type="ChEBI" id="CHEBI:18248"/>
    </ligandPart>
</feature>
<evidence type="ECO:0000256" key="2">
    <source>
        <dbReference type="ARBA" id="ARBA00004418"/>
    </source>
</evidence>
<organism evidence="16 18">
    <name type="scientific">Bosea lathyri</name>
    <dbReference type="NCBI Taxonomy" id="1036778"/>
    <lineage>
        <taxon>Bacteria</taxon>
        <taxon>Pseudomonadati</taxon>
        <taxon>Pseudomonadota</taxon>
        <taxon>Alphaproteobacteria</taxon>
        <taxon>Hyphomicrobiales</taxon>
        <taxon>Boseaceae</taxon>
        <taxon>Bosea</taxon>
    </lineage>
</organism>
<keyword evidence="9" id="KW-0732">Signal</keyword>
<dbReference type="PIRSF" id="PIRSF006105">
    <property type="entry name" value="NapB"/>
    <property type="match status" value="1"/>
</dbReference>
<feature type="binding site" description="covalent" evidence="14">
    <location>
        <position position="90"/>
    </location>
    <ligand>
        <name>heme c</name>
        <dbReference type="ChEBI" id="CHEBI:61717"/>
        <label>1</label>
    </ligand>
</feature>
<keyword evidence="12 15" id="KW-0408">Iron</keyword>
<evidence type="ECO:0000256" key="13">
    <source>
        <dbReference type="ARBA" id="ARBA00031832"/>
    </source>
</evidence>
<keyword evidence="7 14" id="KW-0349">Heme</keyword>
<dbReference type="Pfam" id="PF03892">
    <property type="entry name" value="NapB"/>
    <property type="match status" value="1"/>
</dbReference>
<dbReference type="InterPro" id="IPR036280">
    <property type="entry name" value="Multihaem_cyt_sf"/>
</dbReference>
<evidence type="ECO:0000256" key="9">
    <source>
        <dbReference type="ARBA" id="ARBA00022729"/>
    </source>
</evidence>
<comment type="function">
    <text evidence="1">Electron transfer subunit of the periplasmic nitrate reductase complex NapAB. Receives electrons from the membrane-anchored tetraheme c-type NapC protein and transfers these to NapA subunit, thus allowing electron flow between membrane and periplasm. Essential for periplasmic nitrate reduction with nitrate as the terminal electron acceptor.</text>
</comment>
<dbReference type="InterPro" id="IPR005591">
    <property type="entry name" value="NapB"/>
</dbReference>
<evidence type="ECO:0000313" key="16">
    <source>
        <dbReference type="EMBL" id="SEG49718.1"/>
    </source>
</evidence>
<feature type="binding site" description="covalent" evidence="14">
    <location>
        <position position="127"/>
    </location>
    <ligand>
        <name>heme c</name>
        <dbReference type="ChEBI" id="CHEBI:61717"/>
        <label>2</label>
    </ligand>
</feature>
<feature type="binding site" description="axial binding residue" evidence="15">
    <location>
        <position position="73"/>
    </location>
    <ligand>
        <name>heme c</name>
        <dbReference type="ChEBI" id="CHEBI:61717"/>
        <label>1</label>
    </ligand>
    <ligandPart>
        <name>Fe</name>
        <dbReference type="ChEBI" id="CHEBI:18248"/>
    </ligandPart>
</feature>
<keyword evidence="6" id="KW-0813">Transport</keyword>
<feature type="binding site" description="covalent" evidence="14">
    <location>
        <position position="87"/>
    </location>
    <ligand>
        <name>heme c</name>
        <dbReference type="ChEBI" id="CHEBI:61717"/>
        <label>1</label>
    </ligand>
</feature>
<comment type="PTM">
    <text evidence="14">Binds 2 heme C groups per subunit.</text>
</comment>
<evidence type="ECO:0000256" key="6">
    <source>
        <dbReference type="ARBA" id="ARBA00022448"/>
    </source>
</evidence>
<comment type="subunit">
    <text evidence="4">Component of the periplasmic nitrate reductase NapAB complex composed of NapA and NapB.</text>
</comment>
<dbReference type="Proteomes" id="UP000236743">
    <property type="component" value="Unassembled WGS sequence"/>
</dbReference>
<evidence type="ECO:0000256" key="7">
    <source>
        <dbReference type="ARBA" id="ARBA00022617"/>
    </source>
</evidence>
<feature type="binding site" description="axial binding residue" evidence="15">
    <location>
        <position position="91"/>
    </location>
    <ligand>
        <name>heme c</name>
        <dbReference type="ChEBI" id="CHEBI:61717"/>
        <label>1</label>
    </ligand>
    <ligandPart>
        <name>Fe</name>
        <dbReference type="ChEBI" id="CHEBI:18248"/>
    </ligandPart>
</feature>
<evidence type="ECO:0000256" key="11">
    <source>
        <dbReference type="ARBA" id="ARBA00022982"/>
    </source>
</evidence>
<evidence type="ECO:0000256" key="10">
    <source>
        <dbReference type="ARBA" id="ARBA00022764"/>
    </source>
</evidence>
<name>A0A1H6ALW7_9HYPH</name>
<dbReference type="SUPFAM" id="SSF48695">
    <property type="entry name" value="Multiheme cytochromes"/>
    <property type="match status" value="1"/>
</dbReference>
<keyword evidence="18" id="KW-1185">Reference proteome</keyword>
<dbReference type="AlphaFoldDB" id="A0A1H6ALW7"/>
<protein>
    <recommendedName>
        <fullName evidence="5">Periplasmic nitrate reductase, electron transfer subunit</fullName>
    </recommendedName>
    <alternativeName>
        <fullName evidence="13">Diheme cytochrome c NapB</fullName>
    </alternativeName>
</protein>
<keyword evidence="10" id="KW-0574">Periplasm</keyword>
<evidence type="ECO:0000256" key="14">
    <source>
        <dbReference type="PIRSR" id="PIRSR006105-1"/>
    </source>
</evidence>
<sequence>MRSWTLLGTALAAFVVLTVGALSQDGAPIRIVPRVTGNAQPMELERVPALGRPIVDDVRRMRNYPEQPPVIPHSIDGYQLTLNTNRCMDCHRREFTEGSGAPMISITHFQDRDGQVLSDVTPRRYFCT</sequence>
<comment type="subcellular location">
    <subcellularLocation>
        <location evidence="2">Periplasm</location>
    </subcellularLocation>
</comment>
<evidence type="ECO:0000256" key="15">
    <source>
        <dbReference type="PIRSR" id="PIRSR006105-2"/>
    </source>
</evidence>
<evidence type="ECO:0000256" key="1">
    <source>
        <dbReference type="ARBA" id="ARBA00002599"/>
    </source>
</evidence>
<dbReference type="EMBL" id="FNUY01000017">
    <property type="protein sequence ID" value="SEG80747.1"/>
    <property type="molecule type" value="Genomic_DNA"/>
</dbReference>
<proteinExistence type="inferred from homology"/>
<dbReference type="FunFam" id="1.10.1130.10:FF:000001">
    <property type="entry name" value="Periplasmic nitrate reductase, electron transfer subunit"/>
    <property type="match status" value="1"/>
</dbReference>
<dbReference type="EMBL" id="FNUY01000006">
    <property type="protein sequence ID" value="SEG49718.1"/>
    <property type="molecule type" value="Genomic_DNA"/>
</dbReference>
<evidence type="ECO:0000256" key="4">
    <source>
        <dbReference type="ARBA" id="ARBA00011752"/>
    </source>
</evidence>
<evidence type="ECO:0000313" key="18">
    <source>
        <dbReference type="Proteomes" id="UP000236743"/>
    </source>
</evidence>
<dbReference type="Gene3D" id="1.10.1130.10">
    <property type="entry name" value="Flavocytochrome C3, Chain A"/>
    <property type="match status" value="1"/>
</dbReference>
<evidence type="ECO:0000256" key="3">
    <source>
        <dbReference type="ARBA" id="ARBA00007368"/>
    </source>
</evidence>